<accession>S9US39</accession>
<dbReference type="EMBL" id="ATMH01001999">
    <property type="protein sequence ID" value="EPY33767.1"/>
    <property type="molecule type" value="Genomic_DNA"/>
</dbReference>
<reference evidence="1 2" key="1">
    <citation type="journal article" date="2013" name="PLoS ONE">
        <title>Predicting the Proteins of Angomonas deanei, Strigomonas culicis and Their Respective Endosymbionts Reveals New Aspects of the Trypanosomatidae Family.</title>
        <authorList>
            <person name="Motta M.C."/>
            <person name="Martins A.C."/>
            <person name="de Souza S.S."/>
            <person name="Catta-Preta C.M."/>
            <person name="Silva R."/>
            <person name="Klein C.C."/>
            <person name="de Almeida L.G."/>
            <person name="de Lima Cunha O."/>
            <person name="Ciapina L.P."/>
            <person name="Brocchi M."/>
            <person name="Colabardini A.C."/>
            <person name="de Araujo Lima B."/>
            <person name="Machado C.R."/>
            <person name="de Almeida Soares C.M."/>
            <person name="Probst C.M."/>
            <person name="de Menezes C.B."/>
            <person name="Thompson C.E."/>
            <person name="Bartholomeu D.C."/>
            <person name="Gradia D.F."/>
            <person name="Pavoni D.P."/>
            <person name="Grisard E.C."/>
            <person name="Fantinatti-Garboggini F."/>
            <person name="Marchini F.K."/>
            <person name="Rodrigues-Luiz G.F."/>
            <person name="Wagner G."/>
            <person name="Goldman G.H."/>
            <person name="Fietto J.L."/>
            <person name="Elias M.C."/>
            <person name="Goldman M.H."/>
            <person name="Sagot M.F."/>
            <person name="Pereira M."/>
            <person name="Stoco P.H."/>
            <person name="de Mendonca-Neto R.P."/>
            <person name="Teixeira S.M."/>
            <person name="Maciel T.E."/>
            <person name="de Oliveira Mendes T.A."/>
            <person name="Urmenyi T.P."/>
            <person name="de Souza W."/>
            <person name="Schenkman S."/>
            <person name="de Vasconcelos A.T."/>
        </authorList>
    </citation>
    <scope>NUCLEOTIDE SEQUENCE [LARGE SCALE GENOMIC DNA]</scope>
</reference>
<comment type="caution">
    <text evidence="1">The sequence shown here is derived from an EMBL/GenBank/DDBJ whole genome shotgun (WGS) entry which is preliminary data.</text>
</comment>
<dbReference type="Proteomes" id="UP000015354">
    <property type="component" value="Unassembled WGS sequence"/>
</dbReference>
<organism evidence="1 2">
    <name type="scientific">Strigomonas culicis</name>
    <dbReference type="NCBI Taxonomy" id="28005"/>
    <lineage>
        <taxon>Eukaryota</taxon>
        <taxon>Discoba</taxon>
        <taxon>Euglenozoa</taxon>
        <taxon>Kinetoplastea</taxon>
        <taxon>Metakinetoplastina</taxon>
        <taxon>Trypanosomatida</taxon>
        <taxon>Trypanosomatidae</taxon>
        <taxon>Strigomonadinae</taxon>
        <taxon>Strigomonas</taxon>
    </lineage>
</organism>
<proteinExistence type="predicted"/>
<dbReference type="OrthoDB" id="270654at2759"/>
<sequence length="323" mass="36591">MNTRRKIAQAKPEVFSTKWHLLHESYYPLFETPMHPFVEDWYNLEASGAQRDRFRALCREIYATAPAPAGTASPPAAPDPSRNKAWIDTETDRTLREEEARTTLLHYGEVLSAEGKGRARGWLLQPTTTKREKKTFRELFLGCQPHKPPKSVLKTDYILPAALDEEVYDRVDRTHFQRSVDWNNLKARSEMQQMQEQRSAHDVQSAHISIIGSSIDGRQADPNAKRFTKPKNQFDDVNYLASLRGYEHMSKEEALADIQRRRAEGSALAQVGPAGTYEVKADGSTVYKAGANRMRPETEGKDATALSSVCAEPMAQWKVKTLQ</sequence>
<protein>
    <submittedName>
        <fullName evidence="1">Uncharacterized protein</fullName>
    </submittedName>
</protein>
<name>S9US39_9TRYP</name>
<keyword evidence="2" id="KW-1185">Reference proteome</keyword>
<evidence type="ECO:0000313" key="2">
    <source>
        <dbReference type="Proteomes" id="UP000015354"/>
    </source>
</evidence>
<dbReference type="AlphaFoldDB" id="S9US39"/>
<evidence type="ECO:0000313" key="1">
    <source>
        <dbReference type="EMBL" id="EPY33767.1"/>
    </source>
</evidence>
<gene>
    <name evidence="1" type="ORF">STCU_01999</name>
</gene>